<dbReference type="SUPFAM" id="SSF54665">
    <property type="entry name" value="CO dehydrogenase molybdoprotein N-domain-like"/>
    <property type="match status" value="1"/>
</dbReference>
<dbReference type="AlphaFoldDB" id="A0A0F9JWV2"/>
<name>A0A0F9JWV2_9ZZZZ</name>
<gene>
    <name evidence="2" type="ORF">LCGC14_1706630</name>
</gene>
<protein>
    <recommendedName>
        <fullName evidence="1">Aldehyde oxidase/xanthine dehydrogenase a/b hammerhead domain-containing protein</fullName>
    </recommendedName>
</protein>
<evidence type="ECO:0000259" key="1">
    <source>
        <dbReference type="Pfam" id="PF01315"/>
    </source>
</evidence>
<evidence type="ECO:0000313" key="2">
    <source>
        <dbReference type="EMBL" id="KKM14398.1"/>
    </source>
</evidence>
<accession>A0A0F9JWV2</accession>
<organism evidence="2">
    <name type="scientific">marine sediment metagenome</name>
    <dbReference type="NCBI Taxonomy" id="412755"/>
    <lineage>
        <taxon>unclassified sequences</taxon>
        <taxon>metagenomes</taxon>
        <taxon>ecological metagenomes</taxon>
    </lineage>
</organism>
<dbReference type="Pfam" id="PF01315">
    <property type="entry name" value="Ald_Xan_dh_C"/>
    <property type="match status" value="1"/>
</dbReference>
<dbReference type="EMBL" id="LAZR01015156">
    <property type="protein sequence ID" value="KKM14398.1"/>
    <property type="molecule type" value="Genomic_DNA"/>
</dbReference>
<dbReference type="Gene3D" id="3.90.1170.50">
    <property type="entry name" value="Aldehyde oxidase/xanthine dehydrogenase, a/b hammerhead"/>
    <property type="match status" value="1"/>
</dbReference>
<reference evidence="2" key="1">
    <citation type="journal article" date="2015" name="Nature">
        <title>Complex archaea that bridge the gap between prokaryotes and eukaryotes.</title>
        <authorList>
            <person name="Spang A."/>
            <person name="Saw J.H."/>
            <person name="Jorgensen S.L."/>
            <person name="Zaremba-Niedzwiedzka K."/>
            <person name="Martijn J."/>
            <person name="Lind A.E."/>
            <person name="van Eijk R."/>
            <person name="Schleper C."/>
            <person name="Guy L."/>
            <person name="Ettema T.J."/>
        </authorList>
    </citation>
    <scope>NUCLEOTIDE SEQUENCE</scope>
</reference>
<feature type="domain" description="Aldehyde oxidase/xanthine dehydrogenase a/b hammerhead" evidence="1">
    <location>
        <begin position="31"/>
        <end position="63"/>
    </location>
</feature>
<comment type="caution">
    <text evidence="2">The sequence shown here is derived from an EMBL/GenBank/DDBJ whole genome shotgun (WGS) entry which is preliminary data.</text>
</comment>
<dbReference type="InterPro" id="IPR036856">
    <property type="entry name" value="Ald_Oxase/Xan_DH_a/b_sf"/>
</dbReference>
<sequence length="63" mass="7037">MTTEKKEFLPFTGKVVNQSVEKVDSLQLAMGKPSYVADMHLSGMLYAKCLWSPHAHAKIKSID</sequence>
<proteinExistence type="predicted"/>
<feature type="non-terminal residue" evidence="2">
    <location>
        <position position="63"/>
    </location>
</feature>
<dbReference type="InterPro" id="IPR000674">
    <property type="entry name" value="Ald_Oxase/Xan_DH_a/b"/>
</dbReference>